<dbReference type="InterPro" id="IPR036388">
    <property type="entry name" value="WH-like_DNA-bd_sf"/>
</dbReference>
<evidence type="ECO:0000256" key="3">
    <source>
        <dbReference type="ARBA" id="ARBA00023125"/>
    </source>
</evidence>
<gene>
    <name evidence="6" type="ORF">KZO87_09145</name>
</gene>
<dbReference type="Gene3D" id="3.40.190.10">
    <property type="entry name" value="Periplasmic binding protein-like II"/>
    <property type="match status" value="2"/>
</dbReference>
<evidence type="ECO:0000256" key="2">
    <source>
        <dbReference type="ARBA" id="ARBA00023015"/>
    </source>
</evidence>
<accession>A0A9X2X2H0</accession>
<dbReference type="PANTHER" id="PTHR30537:SF74">
    <property type="entry name" value="HTH-TYPE TRANSCRIPTIONAL REGULATOR TRPI"/>
    <property type="match status" value="1"/>
</dbReference>
<dbReference type="SUPFAM" id="SSF46785">
    <property type="entry name" value="Winged helix' DNA-binding domain"/>
    <property type="match status" value="1"/>
</dbReference>
<keyword evidence="2" id="KW-0805">Transcription regulation</keyword>
<dbReference type="InterPro" id="IPR000847">
    <property type="entry name" value="LysR_HTH_N"/>
</dbReference>
<dbReference type="GO" id="GO:0043565">
    <property type="term" value="F:sequence-specific DNA binding"/>
    <property type="evidence" value="ECO:0007669"/>
    <property type="project" value="TreeGrafter"/>
</dbReference>
<comment type="caution">
    <text evidence="6">The sequence shown here is derived from an EMBL/GenBank/DDBJ whole genome shotgun (WGS) entry which is preliminary data.</text>
</comment>
<sequence length="326" mass="36109">MLGNDSFSHEDVNFSHAMDECKEHSMIRSLDALRVFVAVARAENMTVAAERLFVTPGAVSKRIRDLEQELGAQLFDRQHNSVRLTTKGAELYRVSQSLFDTLSSALTTFEKPAASDAPLVVSCEPTITMQWLIPRLPDFYAQHPDITLHLFAAGGPMDFQATSIDLALRRDDFEWDPDVFTYRVADEITGVVASPGLPASANARQTILHTASRPSAWTPWRSRFRQTTSIDREIEFEHFYLSLQAARAGLGFAMGSIYMVADQIETGELVAPMGFIADGSSYWLLSPSSIDSDARKRAFRDWLIGALGKTAQAQQANEPEGLQAST</sequence>
<evidence type="ECO:0000256" key="1">
    <source>
        <dbReference type="ARBA" id="ARBA00009437"/>
    </source>
</evidence>
<evidence type="ECO:0000313" key="6">
    <source>
        <dbReference type="EMBL" id="MCT8505546.1"/>
    </source>
</evidence>
<dbReference type="PANTHER" id="PTHR30537">
    <property type="entry name" value="HTH-TYPE TRANSCRIPTIONAL REGULATOR"/>
    <property type="match status" value="1"/>
</dbReference>
<keyword evidence="4" id="KW-0804">Transcription</keyword>
<dbReference type="Gene3D" id="1.10.10.10">
    <property type="entry name" value="Winged helix-like DNA-binding domain superfamily/Winged helix DNA-binding domain"/>
    <property type="match status" value="1"/>
</dbReference>
<dbReference type="RefSeq" id="WP_261535856.1">
    <property type="nucleotide sequence ID" value="NZ_JAHXDE010000003.1"/>
</dbReference>
<evidence type="ECO:0000256" key="4">
    <source>
        <dbReference type="ARBA" id="ARBA00023163"/>
    </source>
</evidence>
<evidence type="ECO:0000313" key="7">
    <source>
        <dbReference type="Proteomes" id="UP001145353"/>
    </source>
</evidence>
<dbReference type="Pfam" id="PF00126">
    <property type="entry name" value="HTH_1"/>
    <property type="match status" value="1"/>
</dbReference>
<dbReference type="GO" id="GO:0003700">
    <property type="term" value="F:DNA-binding transcription factor activity"/>
    <property type="evidence" value="ECO:0007669"/>
    <property type="project" value="InterPro"/>
</dbReference>
<feature type="domain" description="HTH lysR-type" evidence="5">
    <location>
        <begin position="28"/>
        <end position="85"/>
    </location>
</feature>
<dbReference type="InterPro" id="IPR036390">
    <property type="entry name" value="WH_DNA-bd_sf"/>
</dbReference>
<proteinExistence type="inferred from homology"/>
<comment type="similarity">
    <text evidence="1">Belongs to the LysR transcriptional regulatory family.</text>
</comment>
<dbReference type="PRINTS" id="PR00039">
    <property type="entry name" value="HTHLYSR"/>
</dbReference>
<keyword evidence="3" id="KW-0238">DNA-binding</keyword>
<protein>
    <submittedName>
        <fullName evidence="6">LysR family transcriptional regulator</fullName>
    </submittedName>
</protein>
<dbReference type="InterPro" id="IPR005119">
    <property type="entry name" value="LysR_subst-bd"/>
</dbReference>
<dbReference type="EMBL" id="JAHXDE010000003">
    <property type="protein sequence ID" value="MCT8505546.1"/>
    <property type="molecule type" value="Genomic_DNA"/>
</dbReference>
<reference evidence="6" key="1">
    <citation type="submission" date="2021-07" db="EMBL/GenBank/DDBJ databases">
        <authorList>
            <person name="Luelf R.H."/>
        </authorList>
    </citation>
    <scope>NUCLEOTIDE SEQUENCE</scope>
    <source>
        <strain evidence="6">TMW 2.2304</strain>
    </source>
</reference>
<name>A0A9X2X2H0_9GAMM</name>
<dbReference type="GO" id="GO:0006351">
    <property type="term" value="P:DNA-templated transcription"/>
    <property type="evidence" value="ECO:0007669"/>
    <property type="project" value="TreeGrafter"/>
</dbReference>
<reference evidence="6" key="2">
    <citation type="journal article" date="2022" name="Syst. Appl. Microbiol.">
        <title>Chromohalobacter moromii sp. nov., a moderately halophilic bacterium isolated from lupine-based moromi fermentation.</title>
        <authorList>
            <person name="Lulf R.H."/>
            <person name="Hilgarth M."/>
            <person name="Ehrmann M.A."/>
        </authorList>
    </citation>
    <scope>NUCLEOTIDE SEQUENCE</scope>
    <source>
        <strain evidence="6">TMW 2.2304</strain>
    </source>
</reference>
<dbReference type="Proteomes" id="UP001145353">
    <property type="component" value="Unassembled WGS sequence"/>
</dbReference>
<dbReference type="InterPro" id="IPR058163">
    <property type="entry name" value="LysR-type_TF_proteobact-type"/>
</dbReference>
<dbReference type="AlphaFoldDB" id="A0A9X2X2H0"/>
<dbReference type="Pfam" id="PF03466">
    <property type="entry name" value="LysR_substrate"/>
    <property type="match status" value="1"/>
</dbReference>
<organism evidence="6 7">
    <name type="scientific">Chromohalobacter moromii</name>
    <dbReference type="NCBI Taxonomy" id="2860329"/>
    <lineage>
        <taxon>Bacteria</taxon>
        <taxon>Pseudomonadati</taxon>
        <taxon>Pseudomonadota</taxon>
        <taxon>Gammaproteobacteria</taxon>
        <taxon>Oceanospirillales</taxon>
        <taxon>Halomonadaceae</taxon>
        <taxon>Chromohalobacter</taxon>
    </lineage>
</organism>
<dbReference type="SUPFAM" id="SSF53850">
    <property type="entry name" value="Periplasmic binding protein-like II"/>
    <property type="match status" value="1"/>
</dbReference>
<dbReference type="FunFam" id="1.10.10.10:FF:000001">
    <property type="entry name" value="LysR family transcriptional regulator"/>
    <property type="match status" value="1"/>
</dbReference>
<evidence type="ECO:0000259" key="5">
    <source>
        <dbReference type="PROSITE" id="PS50931"/>
    </source>
</evidence>
<keyword evidence="7" id="KW-1185">Reference proteome</keyword>
<dbReference type="PROSITE" id="PS50931">
    <property type="entry name" value="HTH_LYSR"/>
    <property type="match status" value="1"/>
</dbReference>